<feature type="region of interest" description="Disordered" evidence="2">
    <location>
        <begin position="135"/>
        <end position="154"/>
    </location>
</feature>
<name>A0A915KNG2_ROMCU</name>
<organism evidence="4 5">
    <name type="scientific">Romanomermis culicivorax</name>
    <name type="common">Nematode worm</name>
    <dbReference type="NCBI Taxonomy" id="13658"/>
    <lineage>
        <taxon>Eukaryota</taxon>
        <taxon>Metazoa</taxon>
        <taxon>Ecdysozoa</taxon>
        <taxon>Nematoda</taxon>
        <taxon>Enoplea</taxon>
        <taxon>Dorylaimia</taxon>
        <taxon>Mermithida</taxon>
        <taxon>Mermithoidea</taxon>
        <taxon>Mermithidae</taxon>
        <taxon>Romanomermis</taxon>
    </lineage>
</organism>
<protein>
    <submittedName>
        <fullName evidence="5">ZP domain-containing protein</fullName>
    </submittedName>
</protein>
<feature type="compositionally biased region" description="Low complexity" evidence="2">
    <location>
        <begin position="176"/>
        <end position="188"/>
    </location>
</feature>
<dbReference type="InterPro" id="IPR057475">
    <property type="entry name" value="CUT_C"/>
</dbReference>
<evidence type="ECO:0000256" key="1">
    <source>
        <dbReference type="ARBA" id="ARBA00022729"/>
    </source>
</evidence>
<evidence type="ECO:0000259" key="3">
    <source>
        <dbReference type="PROSITE" id="PS51034"/>
    </source>
</evidence>
<proteinExistence type="predicted"/>
<keyword evidence="4" id="KW-1185">Reference proteome</keyword>
<reference evidence="5" key="1">
    <citation type="submission" date="2022-11" db="UniProtKB">
        <authorList>
            <consortium name="WormBaseParasite"/>
        </authorList>
    </citation>
    <scope>IDENTIFICATION</scope>
</reference>
<sequence>MPHCRYDVLQNGAEGSPVSTAKVGDTLYHKWSCKDDFLKEMYCMTIVSCYVDDGSSNSFELIDQNGCAKDPILLEDLTYYSDLSAGVETVAFKYADKPSVFFQCRVSLSLKHEHENEICPRPKCNAAEKFRVKRDNRDPFSENDTDSSTPVATFDLDSPKLTILDVDDEYSRRLEQQQQNSKKNSSKI</sequence>
<dbReference type="PANTHER" id="PTHR22907:SF54">
    <property type="entry name" value="GH04558P"/>
    <property type="match status" value="1"/>
</dbReference>
<dbReference type="WBParaSite" id="nRc.2.0.1.t40326-RA">
    <property type="protein sequence ID" value="nRc.2.0.1.t40326-RA"/>
    <property type="gene ID" value="nRc.2.0.1.g40326"/>
</dbReference>
<feature type="region of interest" description="Disordered" evidence="2">
    <location>
        <begin position="168"/>
        <end position="188"/>
    </location>
</feature>
<evidence type="ECO:0000313" key="4">
    <source>
        <dbReference type="Proteomes" id="UP000887565"/>
    </source>
</evidence>
<dbReference type="InterPro" id="IPR051962">
    <property type="entry name" value="Cuticlin"/>
</dbReference>
<evidence type="ECO:0000313" key="5">
    <source>
        <dbReference type="WBParaSite" id="nRc.2.0.1.t40326-RA"/>
    </source>
</evidence>
<dbReference type="PROSITE" id="PS51034">
    <property type="entry name" value="ZP_2"/>
    <property type="match status" value="1"/>
</dbReference>
<dbReference type="Proteomes" id="UP000887565">
    <property type="component" value="Unplaced"/>
</dbReference>
<dbReference type="AlphaFoldDB" id="A0A915KNG2"/>
<evidence type="ECO:0000256" key="2">
    <source>
        <dbReference type="SAM" id="MobiDB-lite"/>
    </source>
</evidence>
<accession>A0A915KNG2</accession>
<dbReference type="PANTHER" id="PTHR22907">
    <property type="entry name" value="GH04558P"/>
    <property type="match status" value="1"/>
</dbReference>
<feature type="domain" description="ZP" evidence="3">
    <location>
        <begin position="1"/>
        <end position="126"/>
    </location>
</feature>
<dbReference type="OMA" id="HENEICP"/>
<dbReference type="InterPro" id="IPR001507">
    <property type="entry name" value="ZP_dom"/>
</dbReference>
<dbReference type="Pfam" id="PF25301">
    <property type="entry name" value="CUT_C"/>
    <property type="match status" value="1"/>
</dbReference>
<keyword evidence="1" id="KW-0732">Signal</keyword>